<dbReference type="PROSITE" id="PS50181">
    <property type="entry name" value="FBOX"/>
    <property type="match status" value="1"/>
</dbReference>
<name>A0A0K9P3Q1_ZOSMR</name>
<dbReference type="Proteomes" id="UP000036987">
    <property type="component" value="Unassembled WGS sequence"/>
</dbReference>
<reference evidence="3" key="1">
    <citation type="journal article" date="2016" name="Nature">
        <title>The genome of the seagrass Zostera marina reveals angiosperm adaptation to the sea.</title>
        <authorList>
            <person name="Olsen J.L."/>
            <person name="Rouze P."/>
            <person name="Verhelst B."/>
            <person name="Lin Y.-C."/>
            <person name="Bayer T."/>
            <person name="Collen J."/>
            <person name="Dattolo E."/>
            <person name="De Paoli E."/>
            <person name="Dittami S."/>
            <person name="Maumus F."/>
            <person name="Michel G."/>
            <person name="Kersting A."/>
            <person name="Lauritano C."/>
            <person name="Lohaus R."/>
            <person name="Toepel M."/>
            <person name="Tonon T."/>
            <person name="Vanneste K."/>
            <person name="Amirebrahimi M."/>
            <person name="Brakel J."/>
            <person name="Bostroem C."/>
            <person name="Chovatia M."/>
            <person name="Grimwood J."/>
            <person name="Jenkins J.W."/>
            <person name="Jueterbock A."/>
            <person name="Mraz A."/>
            <person name="Stam W.T."/>
            <person name="Tice H."/>
            <person name="Bornberg-Bauer E."/>
            <person name="Green P.J."/>
            <person name="Pearson G.A."/>
            <person name="Procaccini G."/>
            <person name="Duarte C.M."/>
            <person name="Schmutz J."/>
            <person name="Reusch T.B.H."/>
            <person name="Van de Peer Y."/>
        </authorList>
    </citation>
    <scope>NUCLEOTIDE SEQUENCE [LARGE SCALE GENOMIC DNA]</scope>
    <source>
        <strain evidence="3">cv. Finnish</strain>
    </source>
</reference>
<dbReference type="OrthoDB" id="786450at2759"/>
<evidence type="ECO:0000259" key="1">
    <source>
        <dbReference type="PROSITE" id="PS50181"/>
    </source>
</evidence>
<protein>
    <recommendedName>
        <fullName evidence="1">F-box domain-containing protein</fullName>
    </recommendedName>
</protein>
<accession>A0A0K9P3Q1</accession>
<gene>
    <name evidence="2" type="ORF">ZOSMA_43G00470</name>
</gene>
<keyword evidence="3" id="KW-1185">Reference proteome</keyword>
<dbReference type="PANTHER" id="PTHR34049">
    <property type="entry name" value="F-BOX PROTEIN SKIP27"/>
    <property type="match status" value="1"/>
</dbReference>
<comment type="caution">
    <text evidence="2">The sequence shown here is derived from an EMBL/GenBank/DDBJ whole genome shotgun (WGS) entry which is preliminary data.</text>
</comment>
<evidence type="ECO:0000313" key="3">
    <source>
        <dbReference type="Proteomes" id="UP000036987"/>
    </source>
</evidence>
<organism evidence="2 3">
    <name type="scientific">Zostera marina</name>
    <name type="common">Eelgrass</name>
    <dbReference type="NCBI Taxonomy" id="29655"/>
    <lineage>
        <taxon>Eukaryota</taxon>
        <taxon>Viridiplantae</taxon>
        <taxon>Streptophyta</taxon>
        <taxon>Embryophyta</taxon>
        <taxon>Tracheophyta</taxon>
        <taxon>Spermatophyta</taxon>
        <taxon>Magnoliopsida</taxon>
        <taxon>Liliopsida</taxon>
        <taxon>Zosteraceae</taxon>
        <taxon>Zostera</taxon>
    </lineage>
</organism>
<dbReference type="InterPro" id="IPR045286">
    <property type="entry name" value="FBS1-like"/>
</dbReference>
<proteinExistence type="predicted"/>
<feature type="domain" description="F-box" evidence="1">
    <location>
        <begin position="50"/>
        <end position="98"/>
    </location>
</feature>
<dbReference type="EMBL" id="LFYR01001305">
    <property type="protein sequence ID" value="KMZ62865.1"/>
    <property type="molecule type" value="Genomic_DNA"/>
</dbReference>
<sequence>MDNSDSQPRYYTRALGRKRVVSDTLDVLVTLSEQGSGSSCTKRRHCQIASSRLQSMPQEVLVQILCGVNQSDLSRLIFVSKAIKEAALLAKETYFAFRTPKREAEFENGGDQASPIVPNAPKVDRKQTKYKSWFDIAVVLFPGDEEEDKEEEDAA</sequence>
<dbReference type="AlphaFoldDB" id="A0A0K9P3Q1"/>
<dbReference type="PANTHER" id="PTHR34049:SF1">
    <property type="entry name" value="F-BOX PROTEIN SKIP27"/>
    <property type="match status" value="1"/>
</dbReference>
<dbReference type="InterPro" id="IPR001810">
    <property type="entry name" value="F-box_dom"/>
</dbReference>
<evidence type="ECO:0000313" key="2">
    <source>
        <dbReference type="EMBL" id="KMZ62865.1"/>
    </source>
</evidence>